<dbReference type="GO" id="GO:0089702">
    <property type="term" value="F:undecaprenyl-phosphate glucose phosphotransferase activity"/>
    <property type="evidence" value="ECO:0007669"/>
    <property type="project" value="UniProtKB-EC"/>
</dbReference>
<evidence type="ECO:0000259" key="3">
    <source>
        <dbReference type="Pfam" id="PF02397"/>
    </source>
</evidence>
<keyword evidence="4" id="KW-0808">Transferase</keyword>
<accession>A0A445MYQ5</accession>
<dbReference type="InterPro" id="IPR003362">
    <property type="entry name" value="Bact_transf"/>
</dbReference>
<protein>
    <submittedName>
        <fullName evidence="4">UDP-glucose:undecaprenyl-phosphate glucose-1-phosphate transferase</fullName>
        <ecNumber evidence="4">2.7.8.31</ecNumber>
    </submittedName>
</protein>
<dbReference type="PANTHER" id="PTHR30576:SF20">
    <property type="entry name" value="QUINOVOSAMINEPHOSPHOTRANSFERAE-RELATED"/>
    <property type="match status" value="1"/>
</dbReference>
<gene>
    <name evidence="4" type="ORF">PITCH_A270011</name>
</gene>
<evidence type="ECO:0000256" key="2">
    <source>
        <dbReference type="SAM" id="Phobius"/>
    </source>
</evidence>
<dbReference type="EMBL" id="OJIN01000167">
    <property type="protein sequence ID" value="SPD74605.1"/>
    <property type="molecule type" value="Genomic_DNA"/>
</dbReference>
<evidence type="ECO:0000313" key="4">
    <source>
        <dbReference type="EMBL" id="SPD74605.1"/>
    </source>
</evidence>
<reference evidence="4" key="1">
    <citation type="submission" date="2018-01" db="EMBL/GenBank/DDBJ databases">
        <authorList>
            <person name="Regsiter A."/>
            <person name="William W."/>
        </authorList>
    </citation>
    <scope>NUCLEOTIDE SEQUENCE</scope>
    <source>
        <strain evidence="4">TRIP AH-1</strain>
    </source>
</reference>
<keyword evidence="2" id="KW-1133">Transmembrane helix</keyword>
<dbReference type="EC" id="2.7.8.31" evidence="4"/>
<proteinExistence type="inferred from homology"/>
<dbReference type="Pfam" id="PF02397">
    <property type="entry name" value="Bac_transf"/>
    <property type="match status" value="1"/>
</dbReference>
<organism evidence="4">
    <name type="scientific">uncultured Desulfobacterium sp</name>
    <dbReference type="NCBI Taxonomy" id="201089"/>
    <lineage>
        <taxon>Bacteria</taxon>
        <taxon>Pseudomonadati</taxon>
        <taxon>Thermodesulfobacteriota</taxon>
        <taxon>Desulfobacteria</taxon>
        <taxon>Desulfobacterales</taxon>
        <taxon>Desulfobacteriaceae</taxon>
        <taxon>Desulfobacterium</taxon>
        <taxon>environmental samples</taxon>
    </lineage>
</organism>
<keyword evidence="2" id="KW-0472">Membrane</keyword>
<dbReference type="PANTHER" id="PTHR30576">
    <property type="entry name" value="COLANIC BIOSYNTHESIS UDP-GLUCOSE LIPID CARRIER TRANSFERASE"/>
    <property type="match status" value="1"/>
</dbReference>
<keyword evidence="2" id="KW-0812">Transmembrane</keyword>
<name>A0A445MYQ5_9BACT</name>
<feature type="domain" description="Bacterial sugar transferase" evidence="3">
    <location>
        <begin position="3"/>
        <end position="195"/>
    </location>
</feature>
<evidence type="ECO:0000256" key="1">
    <source>
        <dbReference type="ARBA" id="ARBA00006464"/>
    </source>
</evidence>
<sequence>MLKRISDIVLSAAGLVILGPFLLLIAWKIKCHDNGPVIYRGLRVGFQGKPFRIFKFRTMVVDAEKLGASSTSDDDARITPIGKLLRKYKLDELPQLINVLIGDMSLVGPRPEVKKFTDMYTKEEMAILSVRPGITDWASIWNDDEGALLKGSIDPDNDYLKKIRPEKIRLQLKYVRERSCWTDIGIIFFTLKKILGKPFGTEGATTQGEIDELRH</sequence>
<feature type="transmembrane region" description="Helical" evidence="2">
    <location>
        <begin position="7"/>
        <end position="27"/>
    </location>
</feature>
<dbReference type="AlphaFoldDB" id="A0A445MYQ5"/>
<comment type="similarity">
    <text evidence="1">Belongs to the bacterial sugar transferase family.</text>
</comment>